<reference evidence="1" key="2">
    <citation type="submission" date="2025-09" db="UniProtKB">
        <authorList>
            <consortium name="Ensembl"/>
        </authorList>
    </citation>
    <scope>IDENTIFICATION</scope>
</reference>
<gene>
    <name evidence="1" type="primary">C1orf141</name>
</gene>
<dbReference type="GeneTree" id="ENSGT00390000010146"/>
<dbReference type="PANTHER" id="PTHR36873:SF1">
    <property type="entry name" value="HYPOTHETICAL GENE SUPPORTED BY BC079057"/>
    <property type="match status" value="1"/>
</dbReference>
<proteinExistence type="predicted"/>
<reference evidence="1" key="1">
    <citation type="submission" date="2025-08" db="UniProtKB">
        <authorList>
            <consortium name="Ensembl"/>
        </authorList>
    </citation>
    <scope>IDENTIFICATION</scope>
</reference>
<evidence type="ECO:0000313" key="1">
    <source>
        <dbReference type="Ensembl" id="ENSPCOP00000015397.1"/>
    </source>
</evidence>
<dbReference type="Ensembl" id="ENSPCOT00000026012.1">
    <property type="protein sequence ID" value="ENSPCOP00000015397.1"/>
    <property type="gene ID" value="ENSPCOG00000019432.1"/>
</dbReference>
<dbReference type="Proteomes" id="UP000233160">
    <property type="component" value="Unassembled WGS sequence"/>
</dbReference>
<protein>
    <submittedName>
        <fullName evidence="1">Chromosome 1 open reading frame 141</fullName>
    </submittedName>
</protein>
<sequence>MAENILEKLDVLNKQAKIILARRAKKNRLQSEGRKKSSAIPLTFDFQSECEEAIATSTSKSVSKITQDKSCGIESKKYNSFKCEPEPIKSDIKKSNLRPHFVQRNIRKQESKPIAQIEKKTRKSLDSVGHLEDYINKRGKSPQMNDFNTKENKSIRNYQLSEYCSIRKKSLLPLCFEDELKNPNAKIINISPAKTVTSQTEQSDTNPIIFHDTKYVQMLLLTRNRFSTHSLENENIYPCEKTNFVLERNCEILKSLIGDQSVTPSKPRKTMPTTRRKGVQTISFEVGRRIVHDTLRKKTCKQSLGNKSWNTFYNFSQNVSSLTKKFVDYLDKTAIQEMSTKTGKFERTFSAVKPMNTHKFRASPVKYYPKPFENMHELNNVTPLDGLLNLPSELNASQ</sequence>
<dbReference type="AlphaFoldDB" id="A0A2K6FN45"/>
<evidence type="ECO:0000313" key="2">
    <source>
        <dbReference type="Proteomes" id="UP000233160"/>
    </source>
</evidence>
<dbReference type="InterPro" id="IPR027847">
    <property type="entry name" value="DUF4545"/>
</dbReference>
<organism evidence="1 2">
    <name type="scientific">Propithecus coquereli</name>
    <name type="common">Coquerel's sifaka</name>
    <name type="synonym">Propithecus verreauxi coquereli</name>
    <dbReference type="NCBI Taxonomy" id="379532"/>
    <lineage>
        <taxon>Eukaryota</taxon>
        <taxon>Metazoa</taxon>
        <taxon>Chordata</taxon>
        <taxon>Craniata</taxon>
        <taxon>Vertebrata</taxon>
        <taxon>Euteleostomi</taxon>
        <taxon>Mammalia</taxon>
        <taxon>Eutheria</taxon>
        <taxon>Euarchontoglires</taxon>
        <taxon>Primates</taxon>
        <taxon>Strepsirrhini</taxon>
        <taxon>Lemuriformes</taxon>
        <taxon>Indriidae</taxon>
        <taxon>Propithecus</taxon>
    </lineage>
</organism>
<name>A0A2K6FN45_PROCO</name>
<dbReference type="STRING" id="379532.ENSPCOP00000015397"/>
<dbReference type="OMA" id="HPMENRN"/>
<dbReference type="PANTHER" id="PTHR36873">
    <property type="entry name" value="HYPOTHETICAL GENE SUPPORTED BY BC079057"/>
    <property type="match status" value="1"/>
</dbReference>
<dbReference type="Pfam" id="PF15078">
    <property type="entry name" value="DUF4545"/>
    <property type="match status" value="2"/>
</dbReference>
<keyword evidence="2" id="KW-1185">Reference proteome</keyword>
<accession>A0A2K6FN45</accession>